<dbReference type="Pfam" id="PF13302">
    <property type="entry name" value="Acetyltransf_3"/>
    <property type="match status" value="1"/>
</dbReference>
<evidence type="ECO:0000313" key="2">
    <source>
        <dbReference type="EMBL" id="TDZ20694.1"/>
    </source>
</evidence>
<sequence>MDEPLEFVRVRSTLPTLPLPPHAARPPIFTSRLALRPLVPDDLQPLHALRTQPEAMMWSVAGRVDADLEETRASLQQNLPPNDATNYNVAICLRSTGEWIGIGGVKTVSPGELGWPEIGYMFLKDHWGCGYATEFMRAYLDAWWSLPRSAIETDAERAFAGGAGGGGGGPGTTSVHDGDVVEEMLTAVTAVENLASQKMLLKLGYKRLKEWKEKDERLVGYGVGRCH</sequence>
<keyword evidence="3" id="KW-1185">Reference proteome</keyword>
<organism evidence="2 3">
    <name type="scientific">Colletotrichum orbiculare (strain 104-T / ATCC 96160 / CBS 514.97 / LARS 414 / MAFF 240422)</name>
    <name type="common">Cucumber anthracnose fungus</name>
    <name type="synonym">Colletotrichum lagenarium</name>
    <dbReference type="NCBI Taxonomy" id="1213857"/>
    <lineage>
        <taxon>Eukaryota</taxon>
        <taxon>Fungi</taxon>
        <taxon>Dikarya</taxon>
        <taxon>Ascomycota</taxon>
        <taxon>Pezizomycotina</taxon>
        <taxon>Sordariomycetes</taxon>
        <taxon>Hypocreomycetidae</taxon>
        <taxon>Glomerellales</taxon>
        <taxon>Glomerellaceae</taxon>
        <taxon>Colletotrichum</taxon>
        <taxon>Colletotrichum orbiculare species complex</taxon>
    </lineage>
</organism>
<dbReference type="PANTHER" id="PTHR43792:SF1">
    <property type="entry name" value="N-ACETYLTRANSFERASE DOMAIN-CONTAINING PROTEIN"/>
    <property type="match status" value="1"/>
</dbReference>
<reference evidence="3" key="1">
    <citation type="journal article" date="2013" name="New Phytol.">
        <title>Comparative genomic and transcriptomic analyses reveal the hemibiotrophic stage shift of Colletotrichum fungi.</title>
        <authorList>
            <person name="Gan P."/>
            <person name="Ikeda K."/>
            <person name="Irieda H."/>
            <person name="Narusaka M."/>
            <person name="O'Connell R.J."/>
            <person name="Narusaka Y."/>
            <person name="Takano Y."/>
            <person name="Kubo Y."/>
            <person name="Shirasu K."/>
        </authorList>
    </citation>
    <scope>NUCLEOTIDE SEQUENCE [LARGE SCALE GENOMIC DNA]</scope>
    <source>
        <strain evidence="3">104-T / ATCC 96160 / CBS 514.97 / LARS 414 / MAFF 240422</strain>
    </source>
</reference>
<dbReference type="AlphaFoldDB" id="A0A484FT79"/>
<dbReference type="InterPro" id="IPR016181">
    <property type="entry name" value="Acyl_CoA_acyltransferase"/>
</dbReference>
<proteinExistence type="predicted"/>
<dbReference type="EMBL" id="AMCV02000017">
    <property type="protein sequence ID" value="TDZ20694.1"/>
    <property type="molecule type" value="Genomic_DNA"/>
</dbReference>
<dbReference type="PANTHER" id="PTHR43792">
    <property type="entry name" value="GNAT FAMILY, PUTATIVE (AFU_ORTHOLOGUE AFUA_3G00765)-RELATED-RELATED"/>
    <property type="match status" value="1"/>
</dbReference>
<dbReference type="InterPro" id="IPR000182">
    <property type="entry name" value="GNAT_dom"/>
</dbReference>
<reference evidence="3" key="2">
    <citation type="journal article" date="2019" name="Mol. Plant Microbe Interact.">
        <title>Genome sequence resources for four phytopathogenic fungi from the Colletotrichum orbiculare species complex.</title>
        <authorList>
            <person name="Gan P."/>
            <person name="Tsushima A."/>
            <person name="Narusaka M."/>
            <person name="Narusaka Y."/>
            <person name="Takano Y."/>
            <person name="Kubo Y."/>
            <person name="Shirasu K."/>
        </authorList>
    </citation>
    <scope>GENOME REANNOTATION</scope>
    <source>
        <strain evidence="3">104-T / ATCC 96160 / CBS 514.97 / LARS 414 / MAFF 240422</strain>
    </source>
</reference>
<name>A0A484FT79_COLOR</name>
<dbReference type="SUPFAM" id="SSF55729">
    <property type="entry name" value="Acyl-CoA N-acyltransferases (Nat)"/>
    <property type="match status" value="1"/>
</dbReference>
<dbReference type="OrthoDB" id="4072826at2759"/>
<dbReference type="InterPro" id="IPR051531">
    <property type="entry name" value="N-acetyltransferase"/>
</dbReference>
<evidence type="ECO:0000313" key="3">
    <source>
        <dbReference type="Proteomes" id="UP000014480"/>
    </source>
</evidence>
<evidence type="ECO:0000259" key="1">
    <source>
        <dbReference type="Pfam" id="PF13302"/>
    </source>
</evidence>
<gene>
    <name evidence="2" type="primary">ykkB-1</name>
    <name evidence="2" type="ORF">Cob_v006569</name>
</gene>
<dbReference type="Proteomes" id="UP000014480">
    <property type="component" value="Unassembled WGS sequence"/>
</dbReference>
<dbReference type="GO" id="GO:0016747">
    <property type="term" value="F:acyltransferase activity, transferring groups other than amino-acyl groups"/>
    <property type="evidence" value="ECO:0007669"/>
    <property type="project" value="InterPro"/>
</dbReference>
<accession>A0A484FT79</accession>
<feature type="domain" description="N-acetyltransferase" evidence="1">
    <location>
        <begin position="32"/>
        <end position="206"/>
    </location>
</feature>
<protein>
    <recommendedName>
        <fullName evidence="1">N-acetyltransferase domain-containing protein</fullName>
    </recommendedName>
</protein>
<comment type="caution">
    <text evidence="2">The sequence shown here is derived from an EMBL/GenBank/DDBJ whole genome shotgun (WGS) entry which is preliminary data.</text>
</comment>
<dbReference type="Gene3D" id="3.40.630.30">
    <property type="match status" value="1"/>
</dbReference>